<feature type="domain" description="Calcineurin-like phosphoesterase" evidence="5">
    <location>
        <begin position="246"/>
        <end position="416"/>
    </location>
</feature>
<keyword evidence="4" id="KW-0472">Membrane</keyword>
<dbReference type="Pfam" id="PF00149">
    <property type="entry name" value="Metallophos"/>
    <property type="match status" value="1"/>
</dbReference>
<evidence type="ECO:0000256" key="1">
    <source>
        <dbReference type="ARBA" id="ARBA00022723"/>
    </source>
</evidence>
<evidence type="ECO:0000256" key="3">
    <source>
        <dbReference type="SAM" id="MobiDB-lite"/>
    </source>
</evidence>
<feature type="region of interest" description="Disordered" evidence="3">
    <location>
        <begin position="493"/>
        <end position="565"/>
    </location>
</feature>
<keyword evidence="4" id="KW-1133">Transmembrane helix</keyword>
<gene>
    <name evidence="6" type="ORF">GCM10009740_19430</name>
</gene>
<evidence type="ECO:0000256" key="4">
    <source>
        <dbReference type="SAM" id="Phobius"/>
    </source>
</evidence>
<feature type="compositionally biased region" description="Polar residues" evidence="3">
    <location>
        <begin position="498"/>
        <end position="512"/>
    </location>
</feature>
<name>A0ABN2U8B8_9MICO</name>
<dbReference type="Gene3D" id="3.60.21.10">
    <property type="match status" value="1"/>
</dbReference>
<proteinExistence type="predicted"/>
<dbReference type="EMBL" id="BAAANB010000020">
    <property type="protein sequence ID" value="GAA2029864.1"/>
    <property type="molecule type" value="Genomic_DNA"/>
</dbReference>
<evidence type="ECO:0000256" key="2">
    <source>
        <dbReference type="ARBA" id="ARBA00022801"/>
    </source>
</evidence>
<reference evidence="6 7" key="1">
    <citation type="journal article" date="2019" name="Int. J. Syst. Evol. Microbiol.">
        <title>The Global Catalogue of Microorganisms (GCM) 10K type strain sequencing project: providing services to taxonomists for standard genome sequencing and annotation.</title>
        <authorList>
            <consortium name="The Broad Institute Genomics Platform"/>
            <consortium name="The Broad Institute Genome Sequencing Center for Infectious Disease"/>
            <person name="Wu L."/>
            <person name="Ma J."/>
        </authorList>
    </citation>
    <scope>NUCLEOTIDE SEQUENCE [LARGE SCALE GENOMIC DNA]</scope>
    <source>
        <strain evidence="6 7">JCM 14283</strain>
    </source>
</reference>
<evidence type="ECO:0000259" key="5">
    <source>
        <dbReference type="Pfam" id="PF00149"/>
    </source>
</evidence>
<keyword evidence="1" id="KW-0479">Metal-binding</keyword>
<dbReference type="PANTHER" id="PTHR31302">
    <property type="entry name" value="TRANSMEMBRANE PROTEIN WITH METALLOPHOSPHOESTERASE DOMAIN-RELATED"/>
    <property type="match status" value="1"/>
</dbReference>
<dbReference type="SUPFAM" id="SSF56300">
    <property type="entry name" value="Metallo-dependent phosphatases"/>
    <property type="match status" value="1"/>
</dbReference>
<protein>
    <recommendedName>
        <fullName evidence="5">Calcineurin-like phosphoesterase domain-containing protein</fullName>
    </recommendedName>
</protein>
<accession>A0ABN2U8B8</accession>
<dbReference type="Proteomes" id="UP001501285">
    <property type="component" value="Unassembled WGS sequence"/>
</dbReference>
<keyword evidence="7" id="KW-1185">Reference proteome</keyword>
<evidence type="ECO:0000313" key="6">
    <source>
        <dbReference type="EMBL" id="GAA2029864.1"/>
    </source>
</evidence>
<evidence type="ECO:0000313" key="7">
    <source>
        <dbReference type="Proteomes" id="UP001501285"/>
    </source>
</evidence>
<dbReference type="PANTHER" id="PTHR31302:SF31">
    <property type="entry name" value="PHOSPHODIESTERASE YAEI"/>
    <property type="match status" value="1"/>
</dbReference>
<keyword evidence="2" id="KW-0378">Hydrolase</keyword>
<feature type="transmembrane region" description="Helical" evidence="4">
    <location>
        <begin position="21"/>
        <end position="39"/>
    </location>
</feature>
<organism evidence="6 7">
    <name type="scientific">Terrabacter terrae</name>
    <dbReference type="NCBI Taxonomy" id="318434"/>
    <lineage>
        <taxon>Bacteria</taxon>
        <taxon>Bacillati</taxon>
        <taxon>Actinomycetota</taxon>
        <taxon>Actinomycetes</taxon>
        <taxon>Micrococcales</taxon>
        <taxon>Intrasporangiaceae</taxon>
        <taxon>Terrabacter</taxon>
    </lineage>
</organism>
<feature type="transmembrane region" description="Helical" evidence="4">
    <location>
        <begin position="132"/>
        <end position="150"/>
    </location>
</feature>
<feature type="transmembrane region" description="Helical" evidence="4">
    <location>
        <begin position="162"/>
        <end position="182"/>
    </location>
</feature>
<keyword evidence="4" id="KW-0812">Transmembrane</keyword>
<dbReference type="InterPro" id="IPR051158">
    <property type="entry name" value="Metallophosphoesterase_sf"/>
</dbReference>
<dbReference type="InterPro" id="IPR004843">
    <property type="entry name" value="Calcineurin-like_PHP"/>
</dbReference>
<feature type="compositionally biased region" description="Low complexity" evidence="3">
    <location>
        <begin position="546"/>
        <end position="565"/>
    </location>
</feature>
<sequence>MQELLSGDNRWLRLASHVLKWLAVLAACYLGGVAATNLAPTVAETSQYRAVLRLDPIPRHTPVLHSPTIIGDVDVAFASPIIAPGLDVQVAVREEITNLFTRPNVDIRSLQPSSDELSGAITDAAVGVGVRFLLGAVAIAVLLALASHYIRQRTTRRRHVAFVASAMVVATAGTFGGIALTYQPSRFAEYRTSGVLGVVQRNAGLLADVEARAAQVTPYFRNLLAVTQALQQKYVQGSVNEPVSARILLVSDIHGANQYALMRTIIAEEDIDAVIDSGDLINFGRVQEAEAAGIFRSIEGLGVPYVFVSGNHDQSSATDRALVARLGRIRNVVLLENADGALRELSFHGLTITGFNDPRWFGDDNEDPTAKEKPAVDRYNATVADEPEPDLVVAHEPYATQSIDKGRILVNGHMHTPKLDGNRIQVGTFTGGGVVSHYSEGQGQELNGQPYAFDVLAFGDACELNSLTRYTFRNLLEGRPAYDRVEVISGARIDTYQPDRSTTQPGDTSTPKRTCGRVEETTLRTLPAPAPQDQSPTSTPGGGTATPGTPTPSTSTVSVPPRLIP</sequence>
<dbReference type="CDD" id="cd00838">
    <property type="entry name" value="MPP_superfamily"/>
    <property type="match status" value="1"/>
</dbReference>
<comment type="caution">
    <text evidence="6">The sequence shown here is derived from an EMBL/GenBank/DDBJ whole genome shotgun (WGS) entry which is preliminary data.</text>
</comment>
<dbReference type="InterPro" id="IPR029052">
    <property type="entry name" value="Metallo-depent_PP-like"/>
</dbReference>